<comment type="caution">
    <text evidence="2">The sequence shown here is derived from an EMBL/GenBank/DDBJ whole genome shotgun (WGS) entry which is preliminary data.</text>
</comment>
<dbReference type="PROSITE" id="PS50097">
    <property type="entry name" value="BTB"/>
    <property type="match status" value="1"/>
</dbReference>
<dbReference type="InterPro" id="IPR011333">
    <property type="entry name" value="SKP1/BTB/POZ_sf"/>
</dbReference>
<keyword evidence="3" id="KW-1185">Reference proteome</keyword>
<feature type="domain" description="BTB" evidence="1">
    <location>
        <begin position="19"/>
        <end position="92"/>
    </location>
</feature>
<dbReference type="PANTHER" id="PTHR24114:SF2">
    <property type="entry name" value="F-BOX DOMAIN-CONTAINING PROTEIN-RELATED"/>
    <property type="match status" value="1"/>
</dbReference>
<accession>A0A397V3R8</accession>
<evidence type="ECO:0000313" key="3">
    <source>
        <dbReference type="Proteomes" id="UP000266673"/>
    </source>
</evidence>
<organism evidence="2 3">
    <name type="scientific">Gigaspora rosea</name>
    <dbReference type="NCBI Taxonomy" id="44941"/>
    <lineage>
        <taxon>Eukaryota</taxon>
        <taxon>Fungi</taxon>
        <taxon>Fungi incertae sedis</taxon>
        <taxon>Mucoromycota</taxon>
        <taxon>Glomeromycotina</taxon>
        <taxon>Glomeromycetes</taxon>
        <taxon>Diversisporales</taxon>
        <taxon>Gigasporaceae</taxon>
        <taxon>Gigaspora</taxon>
    </lineage>
</organism>
<name>A0A397V3R8_9GLOM</name>
<dbReference type="OrthoDB" id="684045at2759"/>
<dbReference type="CDD" id="cd18186">
    <property type="entry name" value="BTB_POZ_ZBTB_KLHL-like"/>
    <property type="match status" value="1"/>
</dbReference>
<evidence type="ECO:0000259" key="1">
    <source>
        <dbReference type="PROSITE" id="PS50097"/>
    </source>
</evidence>
<dbReference type="Gene3D" id="3.30.710.10">
    <property type="entry name" value="Potassium Channel Kv1.1, Chain A"/>
    <property type="match status" value="1"/>
</dbReference>
<proteinExistence type="predicted"/>
<dbReference type="Pfam" id="PF00560">
    <property type="entry name" value="LRR_1"/>
    <property type="match status" value="1"/>
</dbReference>
<reference evidence="2 3" key="1">
    <citation type="submission" date="2018-06" db="EMBL/GenBank/DDBJ databases">
        <title>Comparative genomics reveals the genomic features of Rhizophagus irregularis, R. cerebriforme, R. diaphanum and Gigaspora rosea, and their symbiotic lifestyle signature.</title>
        <authorList>
            <person name="Morin E."/>
            <person name="San Clemente H."/>
            <person name="Chen E.C.H."/>
            <person name="De La Providencia I."/>
            <person name="Hainaut M."/>
            <person name="Kuo A."/>
            <person name="Kohler A."/>
            <person name="Murat C."/>
            <person name="Tang N."/>
            <person name="Roy S."/>
            <person name="Loubradou J."/>
            <person name="Henrissat B."/>
            <person name="Grigoriev I.V."/>
            <person name="Corradi N."/>
            <person name="Roux C."/>
            <person name="Martin F.M."/>
        </authorList>
    </citation>
    <scope>NUCLEOTIDE SEQUENCE [LARGE SCALE GENOMIC DNA]</scope>
    <source>
        <strain evidence="2 3">DAOM 194757</strain>
    </source>
</reference>
<dbReference type="InterPro" id="IPR001611">
    <property type="entry name" value="Leu-rich_rpt"/>
</dbReference>
<dbReference type="SUPFAM" id="SSF52047">
    <property type="entry name" value="RNI-like"/>
    <property type="match status" value="2"/>
</dbReference>
<dbReference type="InterPro" id="IPR032675">
    <property type="entry name" value="LRR_dom_sf"/>
</dbReference>
<dbReference type="EMBL" id="QKWP01000666">
    <property type="protein sequence ID" value="RIB16561.1"/>
    <property type="molecule type" value="Genomic_DNA"/>
</dbReference>
<evidence type="ECO:0000313" key="2">
    <source>
        <dbReference type="EMBL" id="RIB16561.1"/>
    </source>
</evidence>
<dbReference type="AlphaFoldDB" id="A0A397V3R8"/>
<dbReference type="Pfam" id="PF13516">
    <property type="entry name" value="LRR_6"/>
    <property type="match status" value="7"/>
</dbReference>
<dbReference type="InterPro" id="IPR000210">
    <property type="entry name" value="BTB/POZ_dom"/>
</dbReference>
<dbReference type="Pfam" id="PF00651">
    <property type="entry name" value="BTB"/>
    <property type="match status" value="1"/>
</dbReference>
<gene>
    <name evidence="2" type="ORF">C2G38_2189587</name>
</gene>
<dbReference type="SMART" id="SM00225">
    <property type="entry name" value="BTB"/>
    <property type="match status" value="1"/>
</dbReference>
<dbReference type="PANTHER" id="PTHR24114">
    <property type="entry name" value="LEUCINE RICH REPEAT FAMILY PROTEIN"/>
    <property type="match status" value="1"/>
</dbReference>
<dbReference type="Proteomes" id="UP000266673">
    <property type="component" value="Unassembled WGS sequence"/>
</dbReference>
<protein>
    <recommendedName>
        <fullName evidence="1">BTB domain-containing protein</fullName>
    </recommendedName>
</protein>
<dbReference type="SUPFAM" id="SSF54695">
    <property type="entry name" value="POZ domain"/>
    <property type="match status" value="1"/>
</dbReference>
<dbReference type="InterPro" id="IPR052394">
    <property type="entry name" value="LRR-containing"/>
</dbReference>
<sequence length="540" mass="59633">MNNEPIPSFSNLLENPKDFDVKIKVGENPDIKEFKVRSNILSAKSEYFKVALSSRWARREDGFIILEKPNISPSIFEILINYTYTGKFSNNNEISLLDIFIAADEIGLFEISQQAEKRLLKNVSAWQFPKDFITICKYDNFTNLQEAAVLLKRKEAFKYLTQGKALEDFPNYSGWGSEGINELSEVLCKNTMLTSLNLSSISLGSYNFKTSSSNRSSVKVLADALCKNFTLKDLNLRHNLLESEEGKVLADVLCNNSTLTSLNLEYNNFGSEGGKELANALCKNSTLKISILDIITLDQKEEKHLLMHFARIPQVGKKLADALCKNSTLKVLNLCNNNLESKIAPFITSFLSPFLYSLVGKALANALCKNTALTSLNLQGNNLGSKGGKELADALCKNSTLKVLNLCNNNLGSKEGKALADALCKNSMLTFLNLQDNNLGSEGGKALADALCKNSTLTSLNLNNNFLEAVCGKALADALCKNSTLISLELQDNNLLSEGGKALANALYKNSTLTYLNLQYNHLDRKVIRALTDIRPRILL</sequence>
<dbReference type="SMART" id="SM00368">
    <property type="entry name" value="LRR_RI"/>
    <property type="match status" value="7"/>
</dbReference>
<dbReference type="Gene3D" id="3.80.10.10">
    <property type="entry name" value="Ribonuclease Inhibitor"/>
    <property type="match status" value="3"/>
</dbReference>